<gene>
    <name evidence="1" type="ORF">GCM10009765_44040</name>
</gene>
<sequence>MALGTGVVLPQSASATTIGYSCLKYQGEAHNYCGGYYKLLPTQSLDAGGGYSLRMDPHGYLLLLHNGSAHCWQSGGNVAGSYAVYQGDFNFVIYPDGSNHATWASGKHSGQTVNINSSGQLYVGTYEYFSNPHNC</sequence>
<keyword evidence="2" id="KW-1185">Reference proteome</keyword>
<accession>A0ABP4TL26</accession>
<dbReference type="Gene3D" id="2.90.10.30">
    <property type="match status" value="1"/>
</dbReference>
<proteinExistence type="predicted"/>
<evidence type="ECO:0008006" key="3">
    <source>
        <dbReference type="Google" id="ProtNLM"/>
    </source>
</evidence>
<organism evidence="1 2">
    <name type="scientific">Fodinicola feengrottensis</name>
    <dbReference type="NCBI Taxonomy" id="435914"/>
    <lineage>
        <taxon>Bacteria</taxon>
        <taxon>Bacillati</taxon>
        <taxon>Actinomycetota</taxon>
        <taxon>Actinomycetes</taxon>
        <taxon>Mycobacteriales</taxon>
        <taxon>Fodinicola</taxon>
    </lineage>
</organism>
<dbReference type="SUPFAM" id="SSF51110">
    <property type="entry name" value="alpha-D-mannose-specific plant lectins"/>
    <property type="match status" value="1"/>
</dbReference>
<protein>
    <recommendedName>
        <fullName evidence="3">Bulb-type lectin domain-containing protein</fullName>
    </recommendedName>
</protein>
<dbReference type="Proteomes" id="UP001500618">
    <property type="component" value="Unassembled WGS sequence"/>
</dbReference>
<name>A0ABP4TL26_9ACTN</name>
<comment type="caution">
    <text evidence="1">The sequence shown here is derived from an EMBL/GenBank/DDBJ whole genome shotgun (WGS) entry which is preliminary data.</text>
</comment>
<evidence type="ECO:0000313" key="2">
    <source>
        <dbReference type="Proteomes" id="UP001500618"/>
    </source>
</evidence>
<reference evidence="2" key="1">
    <citation type="journal article" date="2019" name="Int. J. Syst. Evol. Microbiol.">
        <title>The Global Catalogue of Microorganisms (GCM) 10K type strain sequencing project: providing services to taxonomists for standard genome sequencing and annotation.</title>
        <authorList>
            <consortium name="The Broad Institute Genomics Platform"/>
            <consortium name="The Broad Institute Genome Sequencing Center for Infectious Disease"/>
            <person name="Wu L."/>
            <person name="Ma J."/>
        </authorList>
    </citation>
    <scope>NUCLEOTIDE SEQUENCE [LARGE SCALE GENOMIC DNA]</scope>
    <source>
        <strain evidence="2">JCM 14718</strain>
    </source>
</reference>
<dbReference type="EMBL" id="BAAANY010000017">
    <property type="protein sequence ID" value="GAA1689899.1"/>
    <property type="molecule type" value="Genomic_DNA"/>
</dbReference>
<dbReference type="RefSeq" id="WP_279581430.1">
    <property type="nucleotide sequence ID" value="NZ_BAAANY010000017.1"/>
</dbReference>
<evidence type="ECO:0000313" key="1">
    <source>
        <dbReference type="EMBL" id="GAA1689899.1"/>
    </source>
</evidence>
<dbReference type="InterPro" id="IPR036426">
    <property type="entry name" value="Bulb-type_lectin_dom_sf"/>
</dbReference>